<comment type="caution">
    <text evidence="1">The sequence shown here is derived from an EMBL/GenBank/DDBJ whole genome shotgun (WGS) entry which is preliminary data.</text>
</comment>
<gene>
    <name evidence="1" type="ORF">MOTE_01670</name>
</gene>
<dbReference type="InterPro" id="IPR029045">
    <property type="entry name" value="ClpP/crotonase-like_dom_sf"/>
</dbReference>
<dbReference type="EMBL" id="MDDC01000001">
    <property type="protein sequence ID" value="OIQ61597.1"/>
    <property type="molecule type" value="Genomic_DNA"/>
</dbReference>
<dbReference type="SUPFAM" id="SSF52096">
    <property type="entry name" value="ClpP/crotonase"/>
    <property type="match status" value="1"/>
</dbReference>
<dbReference type="InterPro" id="IPR002825">
    <property type="entry name" value="Pept_S49_ser-pept_pro"/>
</dbReference>
<sequence length="332" mass="37400">MGREERLPLLRQIEEERQAAVICYFTGDRENLGTRVAPDVIRVFYRHLLALGPRPRIDIFLYTRGGDVLTPWRLVNLLREFTPRLGVLVPFRAASAGTLLCLGADEIVMGRLGELGPIDPSVANAFNPEDPGNPAARLPVSVEDVMAYLALAREVAGLEGEGSIAAAFNRLVDRVHPLALGNVHRNYALIRLLARKLLQMHLPPEEDDRVQEIIQNLTEKLNAHNHMISRREAVQDIKLQVVEPSERLEDLMWRLYLDYEDDLKIREPFNPALMLGPNEYSLAFNAAAGIVESVPCLDAFVFEGTITRENQPREGVPPVNVTFTYQGWRQLL</sequence>
<dbReference type="Pfam" id="PF01972">
    <property type="entry name" value="SDH_protease"/>
    <property type="match status" value="1"/>
</dbReference>
<name>A0A1J5PD03_NEOTH</name>
<evidence type="ECO:0000313" key="2">
    <source>
        <dbReference type="Proteomes" id="UP000182811"/>
    </source>
</evidence>
<dbReference type="PANTHER" id="PTHR35984:SF1">
    <property type="entry name" value="PERIPLASMIC SERINE PROTEASE"/>
    <property type="match status" value="1"/>
</dbReference>
<protein>
    <submittedName>
        <fullName evidence="1">Serine dehydrogenase proteinase</fullName>
    </submittedName>
</protein>
<dbReference type="AlphaFoldDB" id="A0A1J5PD03"/>
<dbReference type="OrthoDB" id="1493005at2"/>
<dbReference type="GO" id="GO:0016020">
    <property type="term" value="C:membrane"/>
    <property type="evidence" value="ECO:0007669"/>
    <property type="project" value="InterPro"/>
</dbReference>
<dbReference type="PANTHER" id="PTHR35984">
    <property type="entry name" value="PERIPLASMIC SERINE PROTEASE"/>
    <property type="match status" value="1"/>
</dbReference>
<evidence type="ECO:0000313" key="1">
    <source>
        <dbReference type="EMBL" id="OIQ61597.1"/>
    </source>
</evidence>
<proteinExistence type="predicted"/>
<accession>A0A1J5PD03</accession>
<dbReference type="Proteomes" id="UP000182811">
    <property type="component" value="Unassembled WGS sequence"/>
</dbReference>
<organism evidence="1 2">
    <name type="scientific">Neomoorella thermoacetica</name>
    <name type="common">Clostridium thermoaceticum</name>
    <dbReference type="NCBI Taxonomy" id="1525"/>
    <lineage>
        <taxon>Bacteria</taxon>
        <taxon>Bacillati</taxon>
        <taxon>Bacillota</taxon>
        <taxon>Clostridia</taxon>
        <taxon>Neomoorellales</taxon>
        <taxon>Neomoorellaceae</taxon>
        <taxon>Neomoorella</taxon>
    </lineage>
</organism>
<dbReference type="Gene3D" id="3.90.226.10">
    <property type="entry name" value="2-enoyl-CoA Hydratase, Chain A, domain 1"/>
    <property type="match status" value="1"/>
</dbReference>
<reference evidence="1 2" key="1">
    <citation type="submission" date="2016-08" db="EMBL/GenBank/DDBJ databases">
        <title>Genome-based comparison of Moorella thermoacetic strains.</title>
        <authorList>
            <person name="Poehlein A."/>
            <person name="Bengelsdorf F.R."/>
            <person name="Esser C."/>
            <person name="Duerre P."/>
            <person name="Daniel R."/>
        </authorList>
    </citation>
    <scope>NUCLEOTIDE SEQUENCE [LARGE SCALE GENOMIC DNA]</scope>
    <source>
        <strain evidence="1 2">DSM 21394</strain>
    </source>
</reference>